<proteinExistence type="predicted"/>
<keyword evidence="1" id="KW-0472">Membrane</keyword>
<feature type="transmembrane region" description="Helical" evidence="1">
    <location>
        <begin position="49"/>
        <end position="67"/>
    </location>
</feature>
<accession>A0ABW1SBX2</accession>
<feature type="transmembrane region" description="Helical" evidence="1">
    <location>
        <begin position="106"/>
        <end position="123"/>
    </location>
</feature>
<sequence length="187" mass="19574">MSEMSQGECPLRTGKAGIDCFLQSANIVTIGAQPAEKKSHPMNWSTADFAFAAALIGTLVLGIWLAIRLNRHPLYRAAFLLTLAGSLLLIWINGAIGVIGSAGNPANLLFGIVLLIGLVGMVASRFRAGGMSATLLIMAVIQTGIGTTAIALNLGDGGALWPWDTFAATAVFTTIWLAASLGFRMSR</sequence>
<name>A0ABW1SBX2_9PROT</name>
<dbReference type="EMBL" id="JBHSSW010000017">
    <property type="protein sequence ID" value="MFC6198894.1"/>
    <property type="molecule type" value="Genomic_DNA"/>
</dbReference>
<comment type="caution">
    <text evidence="2">The sequence shown here is derived from an EMBL/GenBank/DDBJ whole genome shotgun (WGS) entry which is preliminary data.</text>
</comment>
<keyword evidence="3" id="KW-1185">Reference proteome</keyword>
<gene>
    <name evidence="2" type="ORF">ACFQDM_12445</name>
</gene>
<feature type="transmembrane region" description="Helical" evidence="1">
    <location>
        <begin position="79"/>
        <end position="100"/>
    </location>
</feature>
<feature type="transmembrane region" description="Helical" evidence="1">
    <location>
        <begin position="166"/>
        <end position="183"/>
    </location>
</feature>
<keyword evidence="1" id="KW-1133">Transmembrane helix</keyword>
<protein>
    <submittedName>
        <fullName evidence="2">Uncharacterized protein</fullName>
    </submittedName>
</protein>
<evidence type="ECO:0000256" key="1">
    <source>
        <dbReference type="SAM" id="Phobius"/>
    </source>
</evidence>
<reference evidence="3" key="1">
    <citation type="journal article" date="2019" name="Int. J. Syst. Evol. Microbiol.">
        <title>The Global Catalogue of Microorganisms (GCM) 10K type strain sequencing project: providing services to taxonomists for standard genome sequencing and annotation.</title>
        <authorList>
            <consortium name="The Broad Institute Genomics Platform"/>
            <consortium name="The Broad Institute Genome Sequencing Center for Infectious Disease"/>
            <person name="Wu L."/>
            <person name="Ma J."/>
        </authorList>
    </citation>
    <scope>NUCLEOTIDE SEQUENCE [LARGE SCALE GENOMIC DNA]</scope>
    <source>
        <strain evidence="3">CGMCC-1.15741</strain>
    </source>
</reference>
<evidence type="ECO:0000313" key="2">
    <source>
        <dbReference type="EMBL" id="MFC6198894.1"/>
    </source>
</evidence>
<keyword evidence="1" id="KW-0812">Transmembrane</keyword>
<feature type="transmembrane region" description="Helical" evidence="1">
    <location>
        <begin position="135"/>
        <end position="154"/>
    </location>
</feature>
<dbReference type="Proteomes" id="UP001596303">
    <property type="component" value="Unassembled WGS sequence"/>
</dbReference>
<organism evidence="2 3">
    <name type="scientific">Ponticaulis profundi</name>
    <dbReference type="NCBI Taxonomy" id="2665222"/>
    <lineage>
        <taxon>Bacteria</taxon>
        <taxon>Pseudomonadati</taxon>
        <taxon>Pseudomonadota</taxon>
        <taxon>Alphaproteobacteria</taxon>
        <taxon>Hyphomonadales</taxon>
        <taxon>Hyphomonadaceae</taxon>
        <taxon>Ponticaulis</taxon>
    </lineage>
</organism>
<evidence type="ECO:0000313" key="3">
    <source>
        <dbReference type="Proteomes" id="UP001596303"/>
    </source>
</evidence>